<name>A0A3N0Z3T3_ANAGA</name>
<dbReference type="Proteomes" id="UP000281406">
    <property type="component" value="Unassembled WGS sequence"/>
</dbReference>
<evidence type="ECO:0000313" key="3">
    <source>
        <dbReference type="Proteomes" id="UP000281406"/>
    </source>
</evidence>
<organism evidence="2 3">
    <name type="scientific">Anabarilius grahami</name>
    <name type="common">Kanglang fish</name>
    <name type="synonym">Barilius grahami</name>
    <dbReference type="NCBI Taxonomy" id="495550"/>
    <lineage>
        <taxon>Eukaryota</taxon>
        <taxon>Metazoa</taxon>
        <taxon>Chordata</taxon>
        <taxon>Craniata</taxon>
        <taxon>Vertebrata</taxon>
        <taxon>Euteleostomi</taxon>
        <taxon>Actinopterygii</taxon>
        <taxon>Neopterygii</taxon>
        <taxon>Teleostei</taxon>
        <taxon>Ostariophysi</taxon>
        <taxon>Cypriniformes</taxon>
        <taxon>Xenocyprididae</taxon>
        <taxon>Xenocypridinae</taxon>
        <taxon>Xenocypridinae incertae sedis</taxon>
        <taxon>Anabarilius</taxon>
    </lineage>
</organism>
<gene>
    <name evidence="2" type="ORF">DPX16_8466</name>
</gene>
<evidence type="ECO:0000313" key="2">
    <source>
        <dbReference type="EMBL" id="ROL52903.1"/>
    </source>
</evidence>
<keyword evidence="3" id="KW-1185">Reference proteome</keyword>
<dbReference type="AlphaFoldDB" id="A0A3N0Z3T3"/>
<reference evidence="2 3" key="1">
    <citation type="submission" date="2018-10" db="EMBL/GenBank/DDBJ databases">
        <title>Genome assembly for a Yunnan-Guizhou Plateau 3E fish, Anabarilius grahami (Regan), and its evolutionary and genetic applications.</title>
        <authorList>
            <person name="Jiang W."/>
        </authorList>
    </citation>
    <scope>NUCLEOTIDE SEQUENCE [LARGE SCALE GENOMIC DNA]</scope>
    <source>
        <strain evidence="2">AG-KIZ</strain>
        <tissue evidence="2">Muscle</tissue>
    </source>
</reference>
<accession>A0A3N0Z3T3</accession>
<evidence type="ECO:0000256" key="1">
    <source>
        <dbReference type="SAM" id="MobiDB-lite"/>
    </source>
</evidence>
<dbReference type="EMBL" id="RJVU01014363">
    <property type="protein sequence ID" value="ROL52903.1"/>
    <property type="molecule type" value="Genomic_DNA"/>
</dbReference>
<sequence>MRCKRFHAATQNTHSPGPVRERVVPGEAGQDSQVYRAMLFFSGICLRAPLRSPKPPPDVSDSLNST</sequence>
<comment type="caution">
    <text evidence="2">The sequence shown here is derived from an EMBL/GenBank/DDBJ whole genome shotgun (WGS) entry which is preliminary data.</text>
</comment>
<proteinExistence type="predicted"/>
<feature type="region of interest" description="Disordered" evidence="1">
    <location>
        <begin position="1"/>
        <end position="26"/>
    </location>
</feature>
<protein>
    <submittedName>
        <fullName evidence="2">Uncharacterized protein</fullName>
    </submittedName>
</protein>